<evidence type="ECO:0000313" key="4">
    <source>
        <dbReference type="Proteomes" id="UP001243844"/>
    </source>
</evidence>
<evidence type="ECO:0000313" key="3">
    <source>
        <dbReference type="EMBL" id="MDQ8935874.1"/>
    </source>
</evidence>
<dbReference type="PRINTS" id="PR00412">
    <property type="entry name" value="EPOXHYDRLASE"/>
</dbReference>
<protein>
    <submittedName>
        <fullName evidence="3">Alpha/beta fold hydrolase</fullName>
    </submittedName>
</protein>
<accession>A0AAW8JE05</accession>
<dbReference type="AlphaFoldDB" id="A0AAW8JE05"/>
<sequence>MILNLEHRQPEQPSLHAPLVFIHGLFGSMGNLGVLARAFEHSHEIIQVDVRNHGRSPRSSALSYDEMAQDILDSLDHLKIEQFSVVGHSMGGKIAMTLAKLAAQRLHKLVVLDMAPYAYQENHHDTIFKALFAVQNAQLATRKQATELMQTYIKENMVIQFLLKSWSQGQWLFNVDALYAHYADILSWQPQPAWLQPALFVRGGNSHYVSQDIQIAAVQQQFPQAQIETIQNAGHWLHAEQPVEVVKVMKDYINQI</sequence>
<dbReference type="PANTHER" id="PTHR46118:SF4">
    <property type="entry name" value="PROTEIN ABHD11"/>
    <property type="match status" value="1"/>
</dbReference>
<dbReference type="Proteomes" id="UP001243844">
    <property type="component" value="Unassembled WGS sequence"/>
</dbReference>
<proteinExistence type="predicted"/>
<reference evidence="3" key="1">
    <citation type="submission" date="2023-08" db="EMBL/GenBank/DDBJ databases">
        <title>Emergence of clinically-relevant ST2 carbapenem-resistant Acinetobacter baumannii strains in hospital sewages in Zhejiang, East of China.</title>
        <authorList>
            <person name="Kaichao C."/>
            <person name="Zhang R."/>
        </authorList>
    </citation>
    <scope>NUCLEOTIDE SEQUENCE</scope>
    <source>
        <strain evidence="3">M-RB-37</strain>
    </source>
</reference>
<feature type="domain" description="AB hydrolase-1" evidence="2">
    <location>
        <begin position="18"/>
        <end position="241"/>
    </location>
</feature>
<dbReference type="RefSeq" id="WP_308981453.1">
    <property type="nucleotide sequence ID" value="NZ_JAVIDL010000014.1"/>
</dbReference>
<dbReference type="InterPro" id="IPR000639">
    <property type="entry name" value="Epox_hydrolase-like"/>
</dbReference>
<dbReference type="Pfam" id="PF00561">
    <property type="entry name" value="Abhydrolase_1"/>
    <property type="match status" value="1"/>
</dbReference>
<organism evidence="3 4">
    <name type="scientific">Acinetobacter rudis</name>
    <dbReference type="NCBI Taxonomy" id="632955"/>
    <lineage>
        <taxon>Bacteria</taxon>
        <taxon>Pseudomonadati</taxon>
        <taxon>Pseudomonadota</taxon>
        <taxon>Gammaproteobacteria</taxon>
        <taxon>Moraxellales</taxon>
        <taxon>Moraxellaceae</taxon>
        <taxon>Acinetobacter</taxon>
    </lineage>
</organism>
<name>A0AAW8JE05_9GAMM</name>
<comment type="caution">
    <text evidence="3">The sequence shown here is derived from an EMBL/GenBank/DDBJ whole genome shotgun (WGS) entry which is preliminary data.</text>
</comment>
<dbReference type="PANTHER" id="PTHR46118">
    <property type="entry name" value="PROTEIN ABHD11"/>
    <property type="match status" value="1"/>
</dbReference>
<dbReference type="GO" id="GO:0016787">
    <property type="term" value="F:hydrolase activity"/>
    <property type="evidence" value="ECO:0007669"/>
    <property type="project" value="UniProtKB-KW"/>
</dbReference>
<dbReference type="SUPFAM" id="SSF53474">
    <property type="entry name" value="alpha/beta-Hydrolases"/>
    <property type="match status" value="1"/>
</dbReference>
<evidence type="ECO:0000256" key="1">
    <source>
        <dbReference type="ARBA" id="ARBA00022801"/>
    </source>
</evidence>
<dbReference type="InterPro" id="IPR000073">
    <property type="entry name" value="AB_hydrolase_1"/>
</dbReference>
<keyword evidence="1 3" id="KW-0378">Hydrolase</keyword>
<dbReference type="Gene3D" id="3.40.50.1820">
    <property type="entry name" value="alpha/beta hydrolase"/>
    <property type="match status" value="1"/>
</dbReference>
<dbReference type="EMBL" id="JAVIDL010000014">
    <property type="protein sequence ID" value="MDQ8935874.1"/>
    <property type="molecule type" value="Genomic_DNA"/>
</dbReference>
<gene>
    <name evidence="3" type="ORF">RFH47_09030</name>
</gene>
<dbReference type="InterPro" id="IPR029058">
    <property type="entry name" value="AB_hydrolase_fold"/>
</dbReference>
<evidence type="ECO:0000259" key="2">
    <source>
        <dbReference type="Pfam" id="PF00561"/>
    </source>
</evidence>